<dbReference type="Gene3D" id="1.10.357.10">
    <property type="entry name" value="Tetracycline Repressor, domain 2"/>
    <property type="match status" value="1"/>
</dbReference>
<dbReference type="PROSITE" id="PS50977">
    <property type="entry name" value="HTH_TETR_2"/>
    <property type="match status" value="1"/>
</dbReference>
<dbReference type="Pfam" id="PF13977">
    <property type="entry name" value="TetR_C_6"/>
    <property type="match status" value="1"/>
</dbReference>
<dbReference type="InterPro" id="IPR039538">
    <property type="entry name" value="BetI_C"/>
</dbReference>
<dbReference type="InterPro" id="IPR050109">
    <property type="entry name" value="HTH-type_TetR-like_transc_reg"/>
</dbReference>
<dbReference type="GO" id="GO:0000976">
    <property type="term" value="F:transcription cis-regulatory region binding"/>
    <property type="evidence" value="ECO:0007669"/>
    <property type="project" value="TreeGrafter"/>
</dbReference>
<dbReference type="InterPro" id="IPR036271">
    <property type="entry name" value="Tet_transcr_reg_TetR-rel_C_sf"/>
</dbReference>
<keyword evidence="3 5" id="KW-0238">DNA-binding</keyword>
<evidence type="ECO:0000313" key="8">
    <source>
        <dbReference type="EMBL" id="RYC04669.1"/>
    </source>
</evidence>
<evidence type="ECO:0000256" key="3">
    <source>
        <dbReference type="ARBA" id="ARBA00023125"/>
    </source>
</evidence>
<dbReference type="Pfam" id="PF00440">
    <property type="entry name" value="TetR_N"/>
    <property type="match status" value="1"/>
</dbReference>
<dbReference type="AlphaFoldDB" id="A0A4Q2SKY3"/>
<dbReference type="InterPro" id="IPR001647">
    <property type="entry name" value="HTH_TetR"/>
</dbReference>
<feature type="region of interest" description="Disordered" evidence="6">
    <location>
        <begin position="1"/>
        <end position="22"/>
    </location>
</feature>
<dbReference type="PROSITE" id="PS01081">
    <property type="entry name" value="HTH_TETR_1"/>
    <property type="match status" value="1"/>
</dbReference>
<evidence type="ECO:0000259" key="7">
    <source>
        <dbReference type="PROSITE" id="PS50977"/>
    </source>
</evidence>
<gene>
    <name evidence="8" type="ORF">EUU22_21155</name>
</gene>
<name>A0A4Q2SKY3_9HYPH</name>
<accession>A0A4Q2SKY3</accession>
<evidence type="ECO:0000256" key="6">
    <source>
        <dbReference type="SAM" id="MobiDB-lite"/>
    </source>
</evidence>
<feature type="DNA-binding region" description="H-T-H motif" evidence="5">
    <location>
        <begin position="48"/>
        <end position="67"/>
    </location>
</feature>
<evidence type="ECO:0000256" key="2">
    <source>
        <dbReference type="ARBA" id="ARBA00023015"/>
    </source>
</evidence>
<keyword evidence="9" id="KW-1185">Reference proteome</keyword>
<evidence type="ECO:0000256" key="1">
    <source>
        <dbReference type="ARBA" id="ARBA00022491"/>
    </source>
</evidence>
<evidence type="ECO:0000313" key="9">
    <source>
        <dbReference type="Proteomes" id="UP000291088"/>
    </source>
</evidence>
<reference evidence="8 9" key="1">
    <citation type="submission" date="2019-01" db="EMBL/GenBank/DDBJ databases">
        <authorList>
            <person name="Deng T."/>
        </authorList>
    </citation>
    <scope>NUCLEOTIDE SEQUENCE [LARGE SCALE GENOMIC DNA]</scope>
    <source>
        <strain evidence="8 9">F8825</strain>
    </source>
</reference>
<keyword evidence="4" id="KW-0804">Transcription</keyword>
<dbReference type="SUPFAM" id="SSF48498">
    <property type="entry name" value="Tetracyclin repressor-like, C-terminal domain"/>
    <property type="match status" value="1"/>
</dbReference>
<organism evidence="8 9">
    <name type="scientific">Ciceribacter ferrooxidans</name>
    <dbReference type="NCBI Taxonomy" id="2509717"/>
    <lineage>
        <taxon>Bacteria</taxon>
        <taxon>Pseudomonadati</taxon>
        <taxon>Pseudomonadota</taxon>
        <taxon>Alphaproteobacteria</taxon>
        <taxon>Hyphomicrobiales</taxon>
        <taxon>Rhizobiaceae</taxon>
        <taxon>Ciceribacter</taxon>
    </lineage>
</organism>
<dbReference type="EMBL" id="SDVB01000311">
    <property type="protein sequence ID" value="RYC04669.1"/>
    <property type="molecule type" value="Genomic_DNA"/>
</dbReference>
<evidence type="ECO:0000256" key="4">
    <source>
        <dbReference type="ARBA" id="ARBA00023163"/>
    </source>
</evidence>
<feature type="compositionally biased region" description="Polar residues" evidence="6">
    <location>
        <begin position="1"/>
        <end position="11"/>
    </location>
</feature>
<keyword evidence="1" id="KW-0678">Repressor</keyword>
<evidence type="ECO:0000256" key="5">
    <source>
        <dbReference type="PROSITE-ProRule" id="PRU00335"/>
    </source>
</evidence>
<dbReference type="InterPro" id="IPR023772">
    <property type="entry name" value="DNA-bd_HTH_TetR-type_CS"/>
</dbReference>
<feature type="domain" description="HTH tetR-type" evidence="7">
    <location>
        <begin position="25"/>
        <end position="85"/>
    </location>
</feature>
<comment type="caution">
    <text evidence="8">The sequence shown here is derived from an EMBL/GenBank/DDBJ whole genome shotgun (WGS) entry which is preliminary data.</text>
</comment>
<dbReference type="RefSeq" id="WP_129333964.1">
    <property type="nucleotide sequence ID" value="NZ_SDVB01000311.1"/>
</dbReference>
<dbReference type="SUPFAM" id="SSF46689">
    <property type="entry name" value="Homeodomain-like"/>
    <property type="match status" value="1"/>
</dbReference>
<dbReference type="GO" id="GO:0003700">
    <property type="term" value="F:DNA-binding transcription factor activity"/>
    <property type="evidence" value="ECO:0007669"/>
    <property type="project" value="TreeGrafter"/>
</dbReference>
<keyword evidence="2" id="KW-0805">Transcription regulation</keyword>
<dbReference type="PANTHER" id="PTHR30055:SF228">
    <property type="entry name" value="TRANSCRIPTIONAL REGULATOR-RELATED"/>
    <property type="match status" value="1"/>
</dbReference>
<dbReference type="InterPro" id="IPR009057">
    <property type="entry name" value="Homeodomain-like_sf"/>
</dbReference>
<dbReference type="PANTHER" id="PTHR30055">
    <property type="entry name" value="HTH-TYPE TRANSCRIPTIONAL REGULATOR RUTR"/>
    <property type="match status" value="1"/>
</dbReference>
<proteinExistence type="predicted"/>
<dbReference type="OrthoDB" id="9809265at2"/>
<protein>
    <submittedName>
        <fullName evidence="8">TetR family transcriptional regulator</fullName>
    </submittedName>
</protein>
<dbReference type="Proteomes" id="UP000291088">
    <property type="component" value="Unassembled WGS sequence"/>
</dbReference>
<sequence length="233" mass="25201">MAEKNPTNPAQETPVRRSFHRAGEAERRKALIRATLDCISEYGLEGATVRQIAARAGVTGGLIRHYFSGKGQMLEAAYREIMDTMSSAAFHALEQAGDDPRVRLHDFIVANLTPPVTDPRTMSLWAAFISHVRVDPGFAKIQRENYLAYLAVLQQLVENFLADAGRPAPAGDCRKLAIAINGMIDGLWLEGSLADDLFEDDPLPGIALAAVELLLGGLSLSEGRGTDSEASGR</sequence>